<dbReference type="SUPFAM" id="SSF56112">
    <property type="entry name" value="Protein kinase-like (PK-like)"/>
    <property type="match status" value="1"/>
</dbReference>
<dbReference type="AlphaFoldDB" id="A0A285NUV1"/>
<keyword evidence="2" id="KW-1185">Reference proteome</keyword>
<keyword evidence="1" id="KW-0808">Transferase</keyword>
<dbReference type="Pfam" id="PF03881">
    <property type="entry name" value="Fructosamin_kin"/>
    <property type="match status" value="1"/>
</dbReference>
<dbReference type="EMBL" id="OBEJ01000002">
    <property type="protein sequence ID" value="SNZ13274.1"/>
    <property type="molecule type" value="Genomic_DNA"/>
</dbReference>
<dbReference type="InterPro" id="IPR011009">
    <property type="entry name" value="Kinase-like_dom_sf"/>
</dbReference>
<sequence length="287" mass="31710">MDYTDDPTDLLARVAALLDADATDATELDGGNVGTVYRITFADRPPVAAKVDDSPLGNEAAMLQYLARETPVPVPAVLGVEPGLLVLEYVDGDGRFDERAERDLARHVAALHNQSADAYGFPFDTLSGPFSQSNPWTDSWIEFFRDRRVVPFAEAAQADGSLPEGTYERVLEFADRLDELLVEPDAPALLHGDVHPGNVVVREGEVRALLDPAIFFGHAEFDLAYVDRIDAVGDAFFEEYRRHRAIDDGFAATRRDAYAAFHELENVRFFGDELVGRLERALDRVGV</sequence>
<evidence type="ECO:0000313" key="2">
    <source>
        <dbReference type="Proteomes" id="UP000219453"/>
    </source>
</evidence>
<proteinExistence type="predicted"/>
<dbReference type="Gene3D" id="3.30.200.20">
    <property type="entry name" value="Phosphorylase Kinase, domain 1"/>
    <property type="match status" value="1"/>
</dbReference>
<evidence type="ECO:0000313" key="1">
    <source>
        <dbReference type="EMBL" id="SNZ13274.1"/>
    </source>
</evidence>
<dbReference type="Proteomes" id="UP000219453">
    <property type="component" value="Unassembled WGS sequence"/>
</dbReference>
<dbReference type="RefSeq" id="WP_097009004.1">
    <property type="nucleotide sequence ID" value="NZ_OBEJ01000002.1"/>
</dbReference>
<gene>
    <name evidence="1" type="ORF">SAMN06269185_2101</name>
</gene>
<keyword evidence="1" id="KW-0418">Kinase</keyword>
<name>A0A285NUV1_NATPI</name>
<protein>
    <submittedName>
        <fullName evidence="1">Fructosamine-3-kinase</fullName>
    </submittedName>
</protein>
<dbReference type="InterPro" id="IPR016477">
    <property type="entry name" value="Fructo-/Ketosamine-3-kinase"/>
</dbReference>
<dbReference type="PIRSF" id="PIRSF006221">
    <property type="entry name" value="Ketosamine-3-kinase"/>
    <property type="match status" value="1"/>
</dbReference>
<dbReference type="OrthoDB" id="281727at2157"/>
<dbReference type="PANTHER" id="PTHR12149">
    <property type="entry name" value="FRUCTOSAMINE 3 KINASE-RELATED PROTEIN"/>
    <property type="match status" value="1"/>
</dbReference>
<dbReference type="PANTHER" id="PTHR12149:SF8">
    <property type="entry name" value="PROTEIN-RIBULOSAMINE 3-KINASE"/>
    <property type="match status" value="1"/>
</dbReference>
<organism evidence="1 2">
    <name type="scientific">Natronoarchaeum philippinense</name>
    <dbReference type="NCBI Taxonomy" id="558529"/>
    <lineage>
        <taxon>Archaea</taxon>
        <taxon>Methanobacteriati</taxon>
        <taxon>Methanobacteriota</taxon>
        <taxon>Stenosarchaea group</taxon>
        <taxon>Halobacteria</taxon>
        <taxon>Halobacteriales</taxon>
        <taxon>Natronoarchaeaceae</taxon>
    </lineage>
</organism>
<dbReference type="Gene3D" id="3.90.1200.10">
    <property type="match status" value="1"/>
</dbReference>
<dbReference type="GO" id="GO:0016301">
    <property type="term" value="F:kinase activity"/>
    <property type="evidence" value="ECO:0007669"/>
    <property type="project" value="UniProtKB-KW"/>
</dbReference>
<reference evidence="2" key="1">
    <citation type="submission" date="2017-09" db="EMBL/GenBank/DDBJ databases">
        <authorList>
            <person name="Varghese N."/>
            <person name="Submissions S."/>
        </authorList>
    </citation>
    <scope>NUCLEOTIDE SEQUENCE [LARGE SCALE GENOMIC DNA]</scope>
    <source>
        <strain evidence="2">DSM 27208</strain>
    </source>
</reference>
<accession>A0A285NUV1</accession>